<evidence type="ECO:0000313" key="2">
    <source>
        <dbReference type="EMBL" id="MEQ2545241.1"/>
    </source>
</evidence>
<feature type="region of interest" description="Disordered" evidence="1">
    <location>
        <begin position="1"/>
        <end position="31"/>
    </location>
</feature>
<gene>
    <name evidence="2" type="ORF">WMO46_09810</name>
</gene>
<protein>
    <submittedName>
        <fullName evidence="2">Uncharacterized protein</fullName>
    </submittedName>
</protein>
<dbReference type="Proteomes" id="UP001460202">
    <property type="component" value="Unassembled WGS sequence"/>
</dbReference>
<dbReference type="RefSeq" id="WP_349094281.1">
    <property type="nucleotide sequence ID" value="NZ_JBBMFL010000011.1"/>
</dbReference>
<comment type="caution">
    <text evidence="2">The sequence shown here is derived from an EMBL/GenBank/DDBJ whole genome shotgun (WGS) entry which is preliminary data.</text>
</comment>
<accession>A0ABV1GXV0</accession>
<reference evidence="2 3" key="1">
    <citation type="submission" date="2024-03" db="EMBL/GenBank/DDBJ databases">
        <title>Human intestinal bacterial collection.</title>
        <authorList>
            <person name="Pauvert C."/>
            <person name="Hitch T.C.A."/>
            <person name="Clavel T."/>
        </authorList>
    </citation>
    <scope>NUCLEOTIDE SEQUENCE [LARGE SCALE GENOMIC DNA]</scope>
    <source>
        <strain evidence="2 3">CLA-KB-H122</strain>
    </source>
</reference>
<keyword evidence="3" id="KW-1185">Reference proteome</keyword>
<feature type="non-terminal residue" evidence="2">
    <location>
        <position position="1"/>
    </location>
</feature>
<dbReference type="EMBL" id="JBBMFL010000011">
    <property type="protein sequence ID" value="MEQ2545241.1"/>
    <property type="molecule type" value="Genomic_DNA"/>
</dbReference>
<evidence type="ECO:0000313" key="3">
    <source>
        <dbReference type="Proteomes" id="UP001460202"/>
    </source>
</evidence>
<proteinExistence type="predicted"/>
<sequence length="89" mass="9767">EEFKLPHPIRPMSGSAFRTGTKKARNAGTTPLTGLPSLQMVAALTPVHATCTEMQGQNTGFRQILHHLKTYYGCNSRKFVNGIKVVLTL</sequence>
<evidence type="ECO:0000256" key="1">
    <source>
        <dbReference type="SAM" id="MobiDB-lite"/>
    </source>
</evidence>
<organism evidence="2 3">
    <name type="scientific">Alistipes intestinihominis</name>
    <dbReference type="NCBI Taxonomy" id="3133172"/>
    <lineage>
        <taxon>Bacteria</taxon>
        <taxon>Pseudomonadati</taxon>
        <taxon>Bacteroidota</taxon>
        <taxon>Bacteroidia</taxon>
        <taxon>Bacteroidales</taxon>
        <taxon>Rikenellaceae</taxon>
        <taxon>Alistipes</taxon>
    </lineage>
</organism>
<name>A0ABV1GXV0_9BACT</name>